<feature type="binding site" evidence="5">
    <location>
        <position position="93"/>
    </location>
    <ligand>
        <name>a divalent metal cation</name>
        <dbReference type="ChEBI" id="CHEBI:60240"/>
    </ligand>
</feature>
<dbReference type="EMBL" id="AUZJ01000066">
    <property type="protein sequence ID" value="ERF59580.1"/>
    <property type="molecule type" value="Genomic_DNA"/>
</dbReference>
<keyword evidence="5" id="KW-0547">Nucleotide-binding</keyword>
<keyword evidence="4 5" id="KW-0378">Hydrolase</keyword>
<dbReference type="PATRIC" id="fig|1125725.3.peg.2464"/>
<reference evidence="9 10" key="1">
    <citation type="submission" date="2013-08" db="EMBL/GenBank/DDBJ databases">
        <authorList>
            <person name="Durkin A.S."/>
            <person name="Haft D.R."/>
            <person name="McCorrison J."/>
            <person name="Torralba M."/>
            <person name="Gillis M."/>
            <person name="Haft D.H."/>
            <person name="Methe B."/>
            <person name="Sutton G."/>
            <person name="Nelson K.E."/>
        </authorList>
    </citation>
    <scope>NUCLEOTIDE SEQUENCE [LARGE SCALE GENOMIC DNA]</scope>
    <source>
        <strain evidence="8 10">ATCC 35536</strain>
        <strain evidence="7 9">VPI DR56BR1116</strain>
    </source>
</reference>
<comment type="catalytic activity">
    <reaction evidence="1 5">
        <text>a ribonucleoside 5'-phosphate + H2O = a ribonucleoside + phosphate</text>
        <dbReference type="Rhea" id="RHEA:12484"/>
        <dbReference type="ChEBI" id="CHEBI:15377"/>
        <dbReference type="ChEBI" id="CHEBI:18254"/>
        <dbReference type="ChEBI" id="CHEBI:43474"/>
        <dbReference type="ChEBI" id="CHEBI:58043"/>
        <dbReference type="EC" id="3.1.3.5"/>
    </reaction>
</comment>
<dbReference type="OrthoDB" id="9780815at2"/>
<feature type="binding site" evidence="5">
    <location>
        <position position="9"/>
    </location>
    <ligand>
        <name>a divalent metal cation</name>
        <dbReference type="ChEBI" id="CHEBI:60240"/>
    </ligand>
</feature>
<gene>
    <name evidence="5 7" type="primary">surE</name>
    <name evidence="8" type="ORF">HMPREF0860_0301</name>
    <name evidence="7" type="ORF">HMPREF1325_1710</name>
</gene>
<keyword evidence="3 5" id="KW-0479">Metal-binding</keyword>
<dbReference type="PANTHER" id="PTHR30457">
    <property type="entry name" value="5'-NUCLEOTIDASE SURE"/>
    <property type="match status" value="1"/>
</dbReference>
<dbReference type="InterPro" id="IPR030048">
    <property type="entry name" value="SurE"/>
</dbReference>
<comment type="caution">
    <text evidence="7">The sequence shown here is derived from an EMBL/GenBank/DDBJ whole genome shotgun (WGS) entry which is preliminary data.</text>
</comment>
<evidence type="ECO:0000313" key="8">
    <source>
        <dbReference type="EMBL" id="ERJ98586.1"/>
    </source>
</evidence>
<dbReference type="InterPro" id="IPR002828">
    <property type="entry name" value="SurE-like_Pase/nucleotidase"/>
</dbReference>
<dbReference type="AlphaFoldDB" id="U1GNI1"/>
<dbReference type="SUPFAM" id="SSF64167">
    <property type="entry name" value="SurE-like"/>
    <property type="match status" value="1"/>
</dbReference>
<evidence type="ECO:0000256" key="5">
    <source>
        <dbReference type="HAMAP-Rule" id="MF_00060"/>
    </source>
</evidence>
<feature type="binding site" evidence="5">
    <location>
        <position position="40"/>
    </location>
    <ligand>
        <name>a divalent metal cation</name>
        <dbReference type="ChEBI" id="CHEBI:60240"/>
    </ligand>
</feature>
<evidence type="ECO:0000256" key="3">
    <source>
        <dbReference type="ARBA" id="ARBA00022723"/>
    </source>
</evidence>
<protein>
    <recommendedName>
        <fullName evidence="5">5'-nucleotidase SurE</fullName>
        <ecNumber evidence="5">3.1.3.5</ecNumber>
    </recommendedName>
    <alternativeName>
        <fullName evidence="5">Nucleoside 5'-monophosphate phosphohydrolase</fullName>
    </alternativeName>
</protein>
<dbReference type="Gene3D" id="3.40.1210.10">
    <property type="entry name" value="Survival protein SurE-like phosphatase/nucleotidase"/>
    <property type="match status" value="1"/>
</dbReference>
<sequence>MKLLLTNDDGFSADGIKTLARYLSDAGHEVWIFAPDRNRSAASNRITMDKPLRIKEHGQRIYSCSGMPADCVITALKSGIIGNGVDAVLSGINRGANIGTDILYSGTAAAARQAVLYGVPGIAFSVRSSDGLWRYDAMARFASSNLSSLISLTHTANGDGTPDGLCVFVNVNGLSLDRYSGASFADEISFREYRDAVHVLAGPDGDRYSFFCGGDIVTHGGDASDNAVCEKGFVAVSRIYAEVRAAKGVDGISFSV</sequence>
<dbReference type="STRING" id="1125725.HMPREF1325_1710"/>
<evidence type="ECO:0000313" key="9">
    <source>
        <dbReference type="Proteomes" id="UP000016412"/>
    </source>
</evidence>
<dbReference type="PANTHER" id="PTHR30457:SF0">
    <property type="entry name" value="PHOSPHATASE, PUTATIVE (AFU_ORTHOLOGUE AFUA_4G01070)-RELATED"/>
    <property type="match status" value="1"/>
</dbReference>
<dbReference type="NCBIfam" id="TIGR00087">
    <property type="entry name" value="surE"/>
    <property type="match status" value="1"/>
</dbReference>
<evidence type="ECO:0000313" key="10">
    <source>
        <dbReference type="Proteomes" id="UP000016646"/>
    </source>
</evidence>
<dbReference type="HAMAP" id="MF_00060">
    <property type="entry name" value="SurE"/>
    <property type="match status" value="1"/>
</dbReference>
<dbReference type="Proteomes" id="UP000016412">
    <property type="component" value="Unassembled WGS sequence"/>
</dbReference>
<accession>U1GNI1</accession>
<dbReference type="EMBL" id="AVQI01000080">
    <property type="protein sequence ID" value="ERJ98586.1"/>
    <property type="molecule type" value="Genomic_DNA"/>
</dbReference>
<comment type="subcellular location">
    <subcellularLocation>
        <location evidence="5">Cytoplasm</location>
    </subcellularLocation>
</comment>
<feature type="binding site" evidence="5">
    <location>
        <position position="8"/>
    </location>
    <ligand>
        <name>a divalent metal cation</name>
        <dbReference type="ChEBI" id="CHEBI:60240"/>
    </ligand>
</feature>
<dbReference type="GO" id="GO:0000166">
    <property type="term" value="F:nucleotide binding"/>
    <property type="evidence" value="ECO:0007669"/>
    <property type="project" value="UniProtKB-KW"/>
</dbReference>
<dbReference type="eggNOG" id="COG0496">
    <property type="taxonomic scope" value="Bacteria"/>
</dbReference>
<evidence type="ECO:0000256" key="4">
    <source>
        <dbReference type="ARBA" id="ARBA00022801"/>
    </source>
</evidence>
<dbReference type="GO" id="GO:0046872">
    <property type="term" value="F:metal ion binding"/>
    <property type="evidence" value="ECO:0007669"/>
    <property type="project" value="UniProtKB-UniRule"/>
</dbReference>
<feature type="domain" description="Survival protein SurE-like phosphatase/nucleotidase" evidence="6">
    <location>
        <begin position="4"/>
        <end position="172"/>
    </location>
</feature>
<dbReference type="GO" id="GO:0005737">
    <property type="term" value="C:cytoplasm"/>
    <property type="evidence" value="ECO:0007669"/>
    <property type="project" value="UniProtKB-SubCell"/>
</dbReference>
<dbReference type="GO" id="GO:0008253">
    <property type="term" value="F:5'-nucleotidase activity"/>
    <property type="evidence" value="ECO:0007669"/>
    <property type="project" value="UniProtKB-UniRule"/>
</dbReference>
<evidence type="ECO:0000256" key="2">
    <source>
        <dbReference type="ARBA" id="ARBA00011062"/>
    </source>
</evidence>
<comment type="similarity">
    <text evidence="2 5">Belongs to the SurE nucleotidase family.</text>
</comment>
<name>U1GNI1_TRESO</name>
<comment type="cofactor">
    <cofactor evidence="5">
        <name>a divalent metal cation</name>
        <dbReference type="ChEBI" id="CHEBI:60240"/>
    </cofactor>
    <text evidence="5">Binds 1 divalent metal cation per subunit.</text>
</comment>
<keyword evidence="10" id="KW-1185">Reference proteome</keyword>
<organism evidence="7 9">
    <name type="scientific">Treponema socranskii subsp. socranskii VPI DR56BR1116 = ATCC 35536</name>
    <dbReference type="NCBI Taxonomy" id="1125725"/>
    <lineage>
        <taxon>Bacteria</taxon>
        <taxon>Pseudomonadati</taxon>
        <taxon>Spirochaetota</taxon>
        <taxon>Spirochaetia</taxon>
        <taxon>Spirochaetales</taxon>
        <taxon>Treponemataceae</taxon>
        <taxon>Treponema</taxon>
    </lineage>
</organism>
<comment type="function">
    <text evidence="5">Nucleotidase that shows phosphatase activity on nucleoside 5'-monophosphates.</text>
</comment>
<dbReference type="InterPro" id="IPR036523">
    <property type="entry name" value="SurE-like_sf"/>
</dbReference>
<evidence type="ECO:0000259" key="6">
    <source>
        <dbReference type="Pfam" id="PF01975"/>
    </source>
</evidence>
<evidence type="ECO:0000313" key="7">
    <source>
        <dbReference type="EMBL" id="ERF59580.1"/>
    </source>
</evidence>
<dbReference type="EC" id="3.1.3.5" evidence="5"/>
<dbReference type="Pfam" id="PF01975">
    <property type="entry name" value="SurE"/>
    <property type="match status" value="1"/>
</dbReference>
<keyword evidence="5" id="KW-0963">Cytoplasm</keyword>
<dbReference type="Proteomes" id="UP000016646">
    <property type="component" value="Unassembled WGS sequence"/>
</dbReference>
<evidence type="ECO:0000256" key="1">
    <source>
        <dbReference type="ARBA" id="ARBA00000815"/>
    </source>
</evidence>
<dbReference type="RefSeq" id="WP_021331469.1">
    <property type="nucleotide sequence ID" value="NZ_AUZJ01000066.1"/>
</dbReference>
<proteinExistence type="inferred from homology"/>